<dbReference type="STRING" id="747525.W4K6X2"/>
<reference evidence="4 5" key="1">
    <citation type="journal article" date="2012" name="New Phytol.">
        <title>Insight into trade-off between wood decay and parasitism from the genome of a fungal forest pathogen.</title>
        <authorList>
            <person name="Olson A."/>
            <person name="Aerts A."/>
            <person name="Asiegbu F."/>
            <person name="Belbahri L."/>
            <person name="Bouzid O."/>
            <person name="Broberg A."/>
            <person name="Canback B."/>
            <person name="Coutinho P.M."/>
            <person name="Cullen D."/>
            <person name="Dalman K."/>
            <person name="Deflorio G."/>
            <person name="van Diepen L.T."/>
            <person name="Dunand C."/>
            <person name="Duplessis S."/>
            <person name="Durling M."/>
            <person name="Gonthier P."/>
            <person name="Grimwood J."/>
            <person name="Fossdal C.G."/>
            <person name="Hansson D."/>
            <person name="Henrissat B."/>
            <person name="Hietala A."/>
            <person name="Himmelstrand K."/>
            <person name="Hoffmeister D."/>
            <person name="Hogberg N."/>
            <person name="James T.Y."/>
            <person name="Karlsson M."/>
            <person name="Kohler A."/>
            <person name="Kues U."/>
            <person name="Lee Y.H."/>
            <person name="Lin Y.C."/>
            <person name="Lind M."/>
            <person name="Lindquist E."/>
            <person name="Lombard V."/>
            <person name="Lucas S."/>
            <person name="Lunden K."/>
            <person name="Morin E."/>
            <person name="Murat C."/>
            <person name="Park J."/>
            <person name="Raffaello T."/>
            <person name="Rouze P."/>
            <person name="Salamov A."/>
            <person name="Schmutz J."/>
            <person name="Solheim H."/>
            <person name="Stahlberg J."/>
            <person name="Velez H."/>
            <person name="de Vries R.P."/>
            <person name="Wiebenga A."/>
            <person name="Woodward S."/>
            <person name="Yakovlev I."/>
            <person name="Garbelotto M."/>
            <person name="Martin F."/>
            <person name="Grigoriev I.V."/>
            <person name="Stenlid J."/>
        </authorList>
    </citation>
    <scope>NUCLEOTIDE SEQUENCE [LARGE SCALE GENOMIC DNA]</scope>
    <source>
        <strain evidence="4 5">TC 32-1</strain>
    </source>
</reference>
<comment type="catalytic activity">
    <reaction evidence="1">
        <text>2 (2E,6E,10E)-geranylgeranyl diphosphate = 15-cis-phytoene + 2 diphosphate</text>
        <dbReference type="Rhea" id="RHEA:34475"/>
        <dbReference type="ChEBI" id="CHEBI:27787"/>
        <dbReference type="ChEBI" id="CHEBI:33019"/>
        <dbReference type="ChEBI" id="CHEBI:58756"/>
        <dbReference type="EC" id="2.5.1.32"/>
    </reaction>
</comment>
<evidence type="ECO:0000256" key="2">
    <source>
        <dbReference type="ARBA" id="ARBA00012396"/>
    </source>
</evidence>
<dbReference type="Pfam" id="PF00494">
    <property type="entry name" value="SQS_PSY"/>
    <property type="match status" value="1"/>
</dbReference>
<organism evidence="4 5">
    <name type="scientific">Heterobasidion irregulare (strain TC 32-1)</name>
    <dbReference type="NCBI Taxonomy" id="747525"/>
    <lineage>
        <taxon>Eukaryota</taxon>
        <taxon>Fungi</taxon>
        <taxon>Dikarya</taxon>
        <taxon>Basidiomycota</taxon>
        <taxon>Agaricomycotina</taxon>
        <taxon>Agaricomycetes</taxon>
        <taxon>Russulales</taxon>
        <taxon>Bondarzewiaceae</taxon>
        <taxon>Heterobasidion</taxon>
        <taxon>Heterobasidion annosum species complex</taxon>
    </lineage>
</organism>
<evidence type="ECO:0000256" key="1">
    <source>
        <dbReference type="ARBA" id="ARBA00001805"/>
    </source>
</evidence>
<dbReference type="OrthoDB" id="270318at2759"/>
<gene>
    <name evidence="4" type="ORF">HETIRDRAFT_173241</name>
</gene>
<evidence type="ECO:0000256" key="3">
    <source>
        <dbReference type="ARBA" id="ARBA00022746"/>
    </source>
</evidence>
<dbReference type="InterPro" id="IPR002060">
    <property type="entry name" value="Squ/phyt_synthse"/>
</dbReference>
<protein>
    <recommendedName>
        <fullName evidence="2">15-cis-phytoene synthase</fullName>
        <ecNumber evidence="2">2.5.1.32</ecNumber>
    </recommendedName>
</protein>
<dbReference type="PANTHER" id="PTHR31480">
    <property type="entry name" value="BIFUNCTIONAL LYCOPENE CYCLASE/PHYTOENE SYNTHASE"/>
    <property type="match status" value="1"/>
</dbReference>
<dbReference type="Proteomes" id="UP000030671">
    <property type="component" value="Unassembled WGS sequence"/>
</dbReference>
<dbReference type="SUPFAM" id="SSF48576">
    <property type="entry name" value="Terpenoid synthases"/>
    <property type="match status" value="1"/>
</dbReference>
<dbReference type="InterPro" id="IPR008949">
    <property type="entry name" value="Isoprenoid_synthase_dom_sf"/>
</dbReference>
<name>W4K6X2_HETIT</name>
<dbReference type="EC" id="2.5.1.32" evidence="2"/>
<keyword evidence="3" id="KW-0125">Carotenoid biosynthesis</keyword>
<dbReference type="RefSeq" id="XP_009546190.1">
    <property type="nucleotide sequence ID" value="XM_009547895.1"/>
</dbReference>
<dbReference type="HOGENOM" id="CLU_037269_6_2_1"/>
<keyword evidence="5" id="KW-1185">Reference proteome</keyword>
<dbReference type="KEGG" id="hir:HETIRDRAFT_173241"/>
<evidence type="ECO:0000313" key="4">
    <source>
        <dbReference type="EMBL" id="ETW81558.1"/>
    </source>
</evidence>
<evidence type="ECO:0000313" key="5">
    <source>
        <dbReference type="Proteomes" id="UP000030671"/>
    </source>
</evidence>
<dbReference type="Gene3D" id="1.10.600.10">
    <property type="entry name" value="Farnesyl Diphosphate Synthase"/>
    <property type="match status" value="1"/>
</dbReference>
<sequence length="321" mass="35994">MWSARSTCLRAANFRPIARKGAWRSLHAAAGSSAGGTKDPNVYCRDFVRTHDYESYLISQFYPKEKRNGYFALKAFYDELAMVQDSVSNVMLGKMRMQFWRDAVKSLADGRPPHHPIALALHESYKSANISPYHLKRIIDARDNELEGPAHMTMDSLIAHAESTSSTLFYQLLSLLDVSSEALSHAASHLGVAHSLAILLRALPYHASKGRMVIPAEITAKHGVSQEDVFRRGPGAEGIDNAVFEFATAANDHLLTAREMFKETGGKVPQAGMPVFASGVYVASYLERLERANFDVFEGSLQVREWRLPWRVWRSYHKCTF</sequence>
<dbReference type="GeneID" id="20668431"/>
<dbReference type="GO" id="GO:0016117">
    <property type="term" value="P:carotenoid biosynthetic process"/>
    <property type="evidence" value="ECO:0007669"/>
    <property type="project" value="UniProtKB-KW"/>
</dbReference>
<dbReference type="AlphaFoldDB" id="W4K6X2"/>
<dbReference type="eggNOG" id="KOG4411">
    <property type="taxonomic scope" value="Eukaryota"/>
</dbReference>
<accession>W4K6X2</accession>
<dbReference type="InParanoid" id="W4K6X2"/>
<proteinExistence type="predicted"/>
<dbReference type="EMBL" id="KI925458">
    <property type="protein sequence ID" value="ETW81558.1"/>
    <property type="molecule type" value="Genomic_DNA"/>
</dbReference>